<reference evidence="2 3" key="1">
    <citation type="submission" date="2023-10" db="EMBL/GenBank/DDBJ databases">
        <title>Microbacterium xanthum sp. nov., isolated from seaweed.</title>
        <authorList>
            <person name="Lee S.D."/>
        </authorList>
    </citation>
    <scope>NUCLEOTIDE SEQUENCE [LARGE SCALE GENOMIC DNA]</scope>
    <source>
        <strain evidence="2 3">KCTC 19124</strain>
    </source>
</reference>
<sequence>MAFTHDTVESLESSVFLANTALEPDTLTTLADLEEFYERFSYTGAPPTDRDLATIRAIRPRLRDLFTADRDSAVPLVNAILAEQHAVPQLTRHGETDWHIHATTEDRPFHERILVETAMAMIDVIRADEMSRFGRCGAADCEGVVIDLSRNRSRKYCSTTCTNREAVAAYRSRQRA</sequence>
<accession>A0ABU5N2F3</accession>
<evidence type="ECO:0000313" key="3">
    <source>
        <dbReference type="Proteomes" id="UP001291912"/>
    </source>
</evidence>
<dbReference type="SUPFAM" id="SSF160904">
    <property type="entry name" value="Jann2411-like"/>
    <property type="match status" value="1"/>
</dbReference>
<keyword evidence="3" id="KW-1185">Reference proteome</keyword>
<dbReference type="InterPro" id="IPR021005">
    <property type="entry name" value="Znf_CGNR"/>
</dbReference>
<name>A0ABU5N2F3_9MICO</name>
<dbReference type="InterPro" id="IPR010852">
    <property type="entry name" value="ABATE"/>
</dbReference>
<protein>
    <submittedName>
        <fullName evidence="2">CGNR zinc finger domain-containing protein</fullName>
    </submittedName>
</protein>
<dbReference type="PANTHER" id="PTHR35525">
    <property type="entry name" value="BLL6575 PROTEIN"/>
    <property type="match status" value="1"/>
</dbReference>
<dbReference type="PANTHER" id="PTHR35525:SF3">
    <property type="entry name" value="BLL6575 PROTEIN"/>
    <property type="match status" value="1"/>
</dbReference>
<gene>
    <name evidence="2" type="ORF">R2Q92_00300</name>
</gene>
<dbReference type="InterPro" id="IPR023286">
    <property type="entry name" value="ABATE_dom_sf"/>
</dbReference>
<dbReference type="EMBL" id="JAWJYN010000001">
    <property type="protein sequence ID" value="MDZ8160259.1"/>
    <property type="molecule type" value="Genomic_DNA"/>
</dbReference>
<feature type="domain" description="Zinc finger CGNR" evidence="1">
    <location>
        <begin position="132"/>
        <end position="174"/>
    </location>
</feature>
<evidence type="ECO:0000259" key="1">
    <source>
        <dbReference type="Pfam" id="PF11706"/>
    </source>
</evidence>
<dbReference type="Gene3D" id="1.10.3300.10">
    <property type="entry name" value="Jann2411-like domain"/>
    <property type="match status" value="1"/>
</dbReference>
<organism evidence="2 3">
    <name type="scientific">Microbacterium aquimaris</name>
    <dbReference type="NCBI Taxonomy" id="459816"/>
    <lineage>
        <taxon>Bacteria</taxon>
        <taxon>Bacillati</taxon>
        <taxon>Actinomycetota</taxon>
        <taxon>Actinomycetes</taxon>
        <taxon>Micrococcales</taxon>
        <taxon>Microbacteriaceae</taxon>
        <taxon>Microbacterium</taxon>
    </lineage>
</organism>
<dbReference type="Pfam" id="PF11706">
    <property type="entry name" value="zf-CGNR"/>
    <property type="match status" value="1"/>
</dbReference>
<proteinExistence type="predicted"/>
<dbReference type="Proteomes" id="UP001291912">
    <property type="component" value="Unassembled WGS sequence"/>
</dbReference>
<evidence type="ECO:0000313" key="2">
    <source>
        <dbReference type="EMBL" id="MDZ8160259.1"/>
    </source>
</evidence>
<dbReference type="RefSeq" id="WP_194423008.1">
    <property type="nucleotide sequence ID" value="NZ_BAAAPT010000001.1"/>
</dbReference>
<dbReference type="Pfam" id="PF07336">
    <property type="entry name" value="ABATE"/>
    <property type="match status" value="1"/>
</dbReference>
<comment type="caution">
    <text evidence="2">The sequence shown here is derived from an EMBL/GenBank/DDBJ whole genome shotgun (WGS) entry which is preliminary data.</text>
</comment>